<organism evidence="3 4">
    <name type="scientific">Gymnopilus dilepis</name>
    <dbReference type="NCBI Taxonomy" id="231916"/>
    <lineage>
        <taxon>Eukaryota</taxon>
        <taxon>Fungi</taxon>
        <taxon>Dikarya</taxon>
        <taxon>Basidiomycota</taxon>
        <taxon>Agaricomycotina</taxon>
        <taxon>Agaricomycetes</taxon>
        <taxon>Agaricomycetidae</taxon>
        <taxon>Agaricales</taxon>
        <taxon>Agaricineae</taxon>
        <taxon>Hymenogastraceae</taxon>
        <taxon>Gymnopilus</taxon>
    </lineage>
</organism>
<dbReference type="GO" id="GO:0006285">
    <property type="term" value="P:base-excision repair, AP site formation"/>
    <property type="evidence" value="ECO:0007669"/>
    <property type="project" value="UniProtKB-ARBA"/>
</dbReference>
<dbReference type="AlphaFoldDB" id="A0A409VVC4"/>
<reference evidence="3 4" key="1">
    <citation type="journal article" date="2018" name="Evol. Lett.">
        <title>Horizontal gene cluster transfer increased hallucinogenic mushroom diversity.</title>
        <authorList>
            <person name="Reynolds H.T."/>
            <person name="Vijayakumar V."/>
            <person name="Gluck-Thaler E."/>
            <person name="Korotkin H.B."/>
            <person name="Matheny P.B."/>
            <person name="Slot J.C."/>
        </authorList>
    </citation>
    <scope>NUCLEOTIDE SEQUENCE [LARGE SCALE GENOMIC DNA]</scope>
    <source>
        <strain evidence="3 4">SRW20</strain>
    </source>
</reference>
<name>A0A409VVC4_9AGAR</name>
<dbReference type="InterPro" id="IPR011257">
    <property type="entry name" value="DNA_glycosylase"/>
</dbReference>
<dbReference type="Pfam" id="PF00730">
    <property type="entry name" value="HhH-GPD"/>
    <property type="match status" value="1"/>
</dbReference>
<dbReference type="Proteomes" id="UP000284706">
    <property type="component" value="Unassembled WGS sequence"/>
</dbReference>
<feature type="domain" description="HhH-GPD" evidence="2">
    <location>
        <begin position="114"/>
        <end position="279"/>
    </location>
</feature>
<dbReference type="OrthoDB" id="5607at2759"/>
<gene>
    <name evidence="3" type="ORF">CVT26_014472</name>
</gene>
<dbReference type="Gene3D" id="1.10.1670.10">
    <property type="entry name" value="Helix-hairpin-Helix base-excision DNA repair enzymes (C-terminal)"/>
    <property type="match status" value="1"/>
</dbReference>
<dbReference type="InterPro" id="IPR023170">
    <property type="entry name" value="HhH_base_excis_C"/>
</dbReference>
<dbReference type="InterPro" id="IPR003265">
    <property type="entry name" value="HhH-GPD_domain"/>
</dbReference>
<protein>
    <recommendedName>
        <fullName evidence="2">HhH-GPD domain-containing protein</fullName>
    </recommendedName>
</protein>
<evidence type="ECO:0000313" key="3">
    <source>
        <dbReference type="EMBL" id="PPQ70214.1"/>
    </source>
</evidence>
<evidence type="ECO:0000313" key="4">
    <source>
        <dbReference type="Proteomes" id="UP000284706"/>
    </source>
</evidence>
<dbReference type="Gene3D" id="1.10.340.30">
    <property type="entry name" value="Hypothetical protein, domain 2"/>
    <property type="match status" value="1"/>
</dbReference>
<comment type="caution">
    <text evidence="3">The sequence shown here is derived from an EMBL/GenBank/DDBJ whole genome shotgun (WGS) entry which is preliminary data.</text>
</comment>
<dbReference type="PANTHER" id="PTHR47203">
    <property type="match status" value="1"/>
</dbReference>
<dbReference type="SMART" id="SM00478">
    <property type="entry name" value="ENDO3c"/>
    <property type="match status" value="1"/>
</dbReference>
<evidence type="ECO:0000256" key="1">
    <source>
        <dbReference type="SAM" id="MobiDB-lite"/>
    </source>
</evidence>
<accession>A0A409VVC4</accession>
<proteinExistence type="predicted"/>
<dbReference type="CDD" id="cd00056">
    <property type="entry name" value="ENDO3c"/>
    <property type="match status" value="1"/>
</dbReference>
<dbReference type="SUPFAM" id="SSF48150">
    <property type="entry name" value="DNA-glycosylase"/>
    <property type="match status" value="1"/>
</dbReference>
<dbReference type="GO" id="GO:0000702">
    <property type="term" value="F:oxidized base lesion DNA N-glycosylase activity"/>
    <property type="evidence" value="ECO:0007669"/>
    <property type="project" value="UniProtKB-ARBA"/>
</dbReference>
<evidence type="ECO:0000259" key="2">
    <source>
        <dbReference type="SMART" id="SM00478"/>
    </source>
</evidence>
<dbReference type="InParanoid" id="A0A409VVC4"/>
<keyword evidence="4" id="KW-1185">Reference proteome</keyword>
<feature type="region of interest" description="Disordered" evidence="1">
    <location>
        <begin position="1"/>
        <end position="58"/>
    </location>
</feature>
<dbReference type="PANTHER" id="PTHR47203:SF1">
    <property type="entry name" value="HYPOTHETICAL BASE EXCISION DNA REPAIR PROTEIN (EUROFUNG)"/>
    <property type="match status" value="1"/>
</dbReference>
<sequence length="309" mass="33685">MSSVVPPRAKRMRPTSPASQDDAPPLSSTSSQTAGILESPRKAKKQKANSILSGESPFPAFLHPTPAEALEVYNLLSNAHGAPDRIRKVPELASSGEIRSNEPNVIEALISTILSQNTSGANSSRAKKSLDDAFGRNNFLAIATCPQERLVDAIRSGGLANKKAKVIQDILGSIKERHGDYSLQHLAAVEPGKRMIDNEIMDELVSYDGVGPKTASCVLLFCLGRDSFAVDTHIYRLSRVLGWIPSSSDRITAQAHLDARIPDDLKYGLHVLLIRHGRVCKGCKKLGSREHCLLKTHLKEERLTKTEID</sequence>
<dbReference type="EMBL" id="NHYE01005549">
    <property type="protein sequence ID" value="PPQ70214.1"/>
    <property type="molecule type" value="Genomic_DNA"/>
</dbReference>